<keyword evidence="3" id="KW-1185">Reference proteome</keyword>
<protein>
    <submittedName>
        <fullName evidence="2">Uncharacterized protein</fullName>
    </submittedName>
</protein>
<evidence type="ECO:0000256" key="1">
    <source>
        <dbReference type="SAM" id="MobiDB-lite"/>
    </source>
</evidence>
<gene>
    <name evidence="2" type="ORF">EGR_09070</name>
</gene>
<dbReference type="RefSeq" id="XP_024347276.1">
    <property type="nucleotide sequence ID" value="XM_024498319.1"/>
</dbReference>
<feature type="compositionally biased region" description="Basic and acidic residues" evidence="1">
    <location>
        <begin position="17"/>
        <end position="42"/>
    </location>
</feature>
<dbReference type="AlphaFoldDB" id="W6U4M4"/>
<proteinExistence type="predicted"/>
<evidence type="ECO:0000313" key="3">
    <source>
        <dbReference type="Proteomes" id="UP000019149"/>
    </source>
</evidence>
<dbReference type="EMBL" id="APAU02000130">
    <property type="protein sequence ID" value="EUB56080.1"/>
    <property type="molecule type" value="Genomic_DNA"/>
</dbReference>
<evidence type="ECO:0000313" key="2">
    <source>
        <dbReference type="EMBL" id="EUB56080.1"/>
    </source>
</evidence>
<dbReference type="CTD" id="36344785"/>
<dbReference type="KEGG" id="egl:EGR_09070"/>
<dbReference type="Proteomes" id="UP000019149">
    <property type="component" value="Unassembled WGS sequence"/>
</dbReference>
<reference evidence="2 3" key="1">
    <citation type="journal article" date="2013" name="Nat. Genet.">
        <title>The genome of the hydatid tapeworm Echinococcus granulosus.</title>
        <authorList>
            <person name="Zheng H."/>
            <person name="Zhang W."/>
            <person name="Zhang L."/>
            <person name="Zhang Z."/>
            <person name="Li J."/>
            <person name="Lu G."/>
            <person name="Zhu Y."/>
            <person name="Wang Y."/>
            <person name="Huang Y."/>
            <person name="Liu J."/>
            <person name="Kang H."/>
            <person name="Chen J."/>
            <person name="Wang L."/>
            <person name="Chen A."/>
            <person name="Yu S."/>
            <person name="Gao Z."/>
            <person name="Jin L."/>
            <person name="Gu W."/>
            <person name="Wang Z."/>
            <person name="Zhao L."/>
            <person name="Shi B."/>
            <person name="Wen H."/>
            <person name="Lin R."/>
            <person name="Jones M.K."/>
            <person name="Brejova B."/>
            <person name="Vinar T."/>
            <person name="Zhao G."/>
            <person name="McManus D.P."/>
            <person name="Chen Z."/>
            <person name="Zhou Y."/>
            <person name="Wang S."/>
        </authorList>
    </citation>
    <scope>NUCLEOTIDE SEQUENCE [LARGE SCALE GENOMIC DNA]</scope>
</reference>
<name>W6U4M4_ECHGR</name>
<dbReference type="OrthoDB" id="276323at2759"/>
<feature type="region of interest" description="Disordered" evidence="1">
    <location>
        <begin position="1"/>
        <end position="70"/>
    </location>
</feature>
<organism evidence="2 3">
    <name type="scientific">Echinococcus granulosus</name>
    <name type="common">Hydatid tapeworm</name>
    <dbReference type="NCBI Taxonomy" id="6210"/>
    <lineage>
        <taxon>Eukaryota</taxon>
        <taxon>Metazoa</taxon>
        <taxon>Spiralia</taxon>
        <taxon>Lophotrochozoa</taxon>
        <taxon>Platyhelminthes</taxon>
        <taxon>Cestoda</taxon>
        <taxon>Eucestoda</taxon>
        <taxon>Cyclophyllidea</taxon>
        <taxon>Taeniidae</taxon>
        <taxon>Echinococcus</taxon>
        <taxon>Echinococcus granulosus group</taxon>
    </lineage>
</organism>
<dbReference type="GeneID" id="36344785"/>
<comment type="caution">
    <text evidence="2">The sequence shown here is derived from an EMBL/GenBank/DDBJ whole genome shotgun (WGS) entry which is preliminary data.</text>
</comment>
<sequence>MTVSNVSVFGCRSSEMSSEKRNFGKAMNQDHEIDAQDSREEPVENGLPIDTKSHQNPLHAPMTISPSPPKQVTIDQLAEAANSFYKMSLVHEISVDSNFKVERKEEPRFDMASEVTTCDFG</sequence>
<accession>W6U4M4</accession>